<feature type="compositionally biased region" description="Polar residues" evidence="13">
    <location>
        <begin position="537"/>
        <end position="546"/>
    </location>
</feature>
<evidence type="ECO:0000256" key="1">
    <source>
        <dbReference type="ARBA" id="ARBA00004123"/>
    </source>
</evidence>
<dbReference type="GO" id="GO:0008270">
    <property type="term" value="F:zinc ion binding"/>
    <property type="evidence" value="ECO:0007669"/>
    <property type="project" value="UniProtKB-KW"/>
</dbReference>
<dbReference type="GO" id="GO:0003677">
    <property type="term" value="F:DNA binding"/>
    <property type="evidence" value="ECO:0007669"/>
    <property type="project" value="UniProtKB-KW"/>
</dbReference>
<feature type="region of interest" description="Disordered" evidence="13">
    <location>
        <begin position="1"/>
        <end position="22"/>
    </location>
</feature>
<dbReference type="InterPro" id="IPR032200">
    <property type="entry name" value="COE_DBD"/>
</dbReference>
<feature type="region of interest" description="Disordered" evidence="13">
    <location>
        <begin position="527"/>
        <end position="556"/>
    </location>
</feature>
<name>A0A9Q9WYH9_CYPCA</name>
<evidence type="ECO:0000256" key="2">
    <source>
        <dbReference type="ARBA" id="ARBA00010340"/>
    </source>
</evidence>
<evidence type="ECO:0000313" key="15">
    <source>
        <dbReference type="RefSeq" id="XP_042591919.1"/>
    </source>
</evidence>
<keyword evidence="10 12" id="KW-0539">Nucleus</keyword>
<evidence type="ECO:0000256" key="6">
    <source>
        <dbReference type="ARBA" id="ARBA00023015"/>
    </source>
</evidence>
<keyword evidence="9 12" id="KW-0804">Transcription</keyword>
<sequence length="556" mass="60936">MFGIQENIPRGGTTMKEEPLGSGMNSVRSWMHTAGVVDANTAAQSGVGLARAHYEKQPPSNLRKSNFFHFVLALYDRQGQPVEIERTAFVDFVEKEKEPNSEKTNNGIHYKLQLLYSNGVRTEQDLYVRLIDSMTKQAIIYEGQDKNPEMCRVLLTHEIMCSRCCDKKSCGNRNETPSDPVIIDRFFLKFFLKCNQNCLKNAGNPRDMRRFQVVVSTTVNVDGHVLAVSDNMFVHNNSKHGRRARRLDPSEGTATPYLENATPCIKAISPSEGWTTGGATVIIIGDNFFDGLQVVFGTMLVWSELITPHAIRVQTPPRHIPGVVEVTLSYKSKQFCKGAPGRFVYTALNEPTIDYGFQRLQKVIPRHPGDPERLPKEVLLKRAADLVEALYGMPHNNQEIILKRAADIAEALYSVPRNHNQIPSLANTASHGGMMGVNSFGGQLAVNVSETSQVGYSRNTSSVSPRGYVPSSTPQQSNYNTVSNTMNGYGNAGMPNLGVPSSPGFLNGSSANSPYGMKQKSAFAPVVRPQASPPPSCTSANGNGLQAMSGLVVPPM</sequence>
<feature type="domain" description="IPT/TIG" evidence="14">
    <location>
        <begin position="262"/>
        <end position="346"/>
    </location>
</feature>
<evidence type="ECO:0000256" key="13">
    <source>
        <dbReference type="SAM" id="MobiDB-lite"/>
    </source>
</evidence>
<proteinExistence type="inferred from homology"/>
<keyword evidence="3 12" id="KW-0479">Metal-binding</keyword>
<dbReference type="GO" id="GO:0005634">
    <property type="term" value="C:nucleus"/>
    <property type="evidence" value="ECO:0007669"/>
    <property type="project" value="UniProtKB-SubCell"/>
</dbReference>
<evidence type="ECO:0000256" key="5">
    <source>
        <dbReference type="ARBA" id="ARBA00022833"/>
    </source>
</evidence>
<keyword evidence="12" id="KW-0217">Developmental protein</keyword>
<dbReference type="FunFam" id="2.60.40.3180:FF:000001">
    <property type="entry name" value="transcription factor COE1 isoform X2"/>
    <property type="match status" value="1"/>
</dbReference>
<evidence type="ECO:0000256" key="7">
    <source>
        <dbReference type="ARBA" id="ARBA00023125"/>
    </source>
</evidence>
<evidence type="ECO:0000256" key="12">
    <source>
        <dbReference type="RuleBase" id="RU004489"/>
    </source>
</evidence>
<comment type="similarity">
    <text evidence="2 12">Belongs to the COE family.</text>
</comment>
<dbReference type="InterPro" id="IPR002909">
    <property type="entry name" value="IPT_dom"/>
</dbReference>
<dbReference type="FunFam" id="1.10.287.4280:FF:000001">
    <property type="entry name" value="transcription factor COE1 isoform X2"/>
    <property type="match status" value="1"/>
</dbReference>
<dbReference type="SMART" id="SM00429">
    <property type="entry name" value="IPT"/>
    <property type="match status" value="1"/>
</dbReference>
<evidence type="ECO:0000256" key="9">
    <source>
        <dbReference type="ARBA" id="ARBA00023163"/>
    </source>
</evidence>
<dbReference type="RefSeq" id="XP_042591919.1">
    <property type="nucleotide sequence ID" value="XM_042735985.1"/>
</dbReference>
<keyword evidence="8" id="KW-0010">Activator</keyword>
<dbReference type="FunFam" id="2.60.40.10:FF:001696">
    <property type="entry name" value="Transcription factor COE3"/>
    <property type="match status" value="1"/>
</dbReference>
<evidence type="ECO:0000256" key="8">
    <source>
        <dbReference type="ARBA" id="ARBA00023159"/>
    </source>
</evidence>
<dbReference type="Pfam" id="PF16423">
    <property type="entry name" value="COE1_HLH"/>
    <property type="match status" value="1"/>
</dbReference>
<dbReference type="GeneID" id="109052357"/>
<gene>
    <name evidence="15" type="primary">ebf3a</name>
</gene>
<dbReference type="InterPro" id="IPR032201">
    <property type="entry name" value="COE_HLH"/>
</dbReference>
<keyword evidence="6 12" id="KW-0805">Transcription regulation</keyword>
<dbReference type="Pfam" id="PF01833">
    <property type="entry name" value="TIG"/>
    <property type="match status" value="1"/>
</dbReference>
<dbReference type="InterPro" id="IPR003523">
    <property type="entry name" value="Transcription_factor_COE"/>
</dbReference>
<dbReference type="CDD" id="cd11606">
    <property type="entry name" value="COE_DBD"/>
    <property type="match status" value="1"/>
</dbReference>
<comment type="subcellular location">
    <subcellularLocation>
        <location evidence="1 12">Nucleus</location>
    </subcellularLocation>
</comment>
<comment type="subunit">
    <text evidence="11">Forms either a homodimer or a heterodimer with a related family member.</text>
</comment>
<dbReference type="InterPro" id="IPR038006">
    <property type="entry name" value="COE_IPT"/>
</dbReference>
<protein>
    <submittedName>
        <fullName evidence="15">Transcription factor COE3a isoform X11</fullName>
    </submittedName>
</protein>
<evidence type="ECO:0000256" key="4">
    <source>
        <dbReference type="ARBA" id="ARBA00022771"/>
    </source>
</evidence>
<reference evidence="15" key="1">
    <citation type="submission" date="2025-08" db="UniProtKB">
        <authorList>
            <consortium name="RefSeq"/>
        </authorList>
    </citation>
    <scope>IDENTIFICATION</scope>
    <source>
        <tissue evidence="15">Muscle</tissue>
    </source>
</reference>
<evidence type="ECO:0000256" key="11">
    <source>
        <dbReference type="ARBA" id="ARBA00065252"/>
    </source>
</evidence>
<dbReference type="CDD" id="cd01175">
    <property type="entry name" value="IPT_COE"/>
    <property type="match status" value="1"/>
</dbReference>
<dbReference type="PANTHER" id="PTHR10747">
    <property type="entry name" value="TRANSCRIPTION FACTOR COE FAMILY MEMBER"/>
    <property type="match status" value="1"/>
</dbReference>
<evidence type="ECO:0000256" key="10">
    <source>
        <dbReference type="ARBA" id="ARBA00023242"/>
    </source>
</evidence>
<accession>A0A9Q9WYH9</accession>
<organism evidence="15">
    <name type="scientific">Cyprinus carpio</name>
    <name type="common">Common carp</name>
    <dbReference type="NCBI Taxonomy" id="7962"/>
    <lineage>
        <taxon>Eukaryota</taxon>
        <taxon>Metazoa</taxon>
        <taxon>Chordata</taxon>
        <taxon>Craniata</taxon>
        <taxon>Vertebrata</taxon>
        <taxon>Euteleostomi</taxon>
        <taxon>Actinopterygii</taxon>
        <taxon>Neopterygii</taxon>
        <taxon>Teleostei</taxon>
        <taxon>Ostariophysi</taxon>
        <taxon>Cypriniformes</taxon>
        <taxon>Cyprinidae</taxon>
        <taxon>Cyprininae</taxon>
        <taxon>Cyprinus</taxon>
    </lineage>
</organism>
<dbReference type="Pfam" id="PF16422">
    <property type="entry name" value="COE1_DBD"/>
    <property type="match status" value="1"/>
</dbReference>
<keyword evidence="4 12" id="KW-0863">Zinc-finger</keyword>
<keyword evidence="5 12" id="KW-0862">Zinc</keyword>
<evidence type="ECO:0000259" key="14">
    <source>
        <dbReference type="SMART" id="SM00429"/>
    </source>
</evidence>
<dbReference type="GO" id="GO:0003700">
    <property type="term" value="F:DNA-binding transcription factor activity"/>
    <property type="evidence" value="ECO:0007669"/>
    <property type="project" value="InterPro"/>
</dbReference>
<dbReference type="GO" id="GO:0045893">
    <property type="term" value="P:positive regulation of DNA-templated transcription"/>
    <property type="evidence" value="ECO:0007669"/>
    <property type="project" value="UniProtKB-ARBA"/>
</dbReference>
<evidence type="ECO:0000256" key="3">
    <source>
        <dbReference type="ARBA" id="ARBA00022723"/>
    </source>
</evidence>
<feature type="region of interest" description="Disordered" evidence="13">
    <location>
        <begin position="456"/>
        <end position="478"/>
    </location>
</feature>
<keyword evidence="7 12" id="KW-0238">DNA-binding</keyword>
<dbReference type="InterPro" id="IPR018350">
    <property type="entry name" value="Transcription_factor_COE_CS"/>
</dbReference>
<dbReference type="CTD" id="567751"/>
<dbReference type="PROSITE" id="PS01345">
    <property type="entry name" value="COE"/>
    <property type="match status" value="1"/>
</dbReference>
<dbReference type="Proteomes" id="UP001155660">
    <property type="component" value="Chromosome B12"/>
</dbReference>
<dbReference type="AlphaFoldDB" id="A0A9Q9WYH9"/>